<reference evidence="2 3" key="1">
    <citation type="journal article" date="2012" name="Appl. Environ. Microbiol.">
        <title>Short-read sequencing for genomic analysis of the brown rot fungus Fibroporia radiculosa.</title>
        <authorList>
            <person name="Tang J.D."/>
            <person name="Perkins A.D."/>
            <person name="Sonstegard T.S."/>
            <person name="Schroeder S.G."/>
            <person name="Burgess S.C."/>
            <person name="Diehl S.V."/>
        </authorList>
    </citation>
    <scope>NUCLEOTIDE SEQUENCE [LARGE SCALE GENOMIC DNA]</scope>
    <source>
        <strain evidence="2 3">TFFH 294</strain>
    </source>
</reference>
<dbReference type="RefSeq" id="XP_012182179.1">
    <property type="nucleotide sequence ID" value="XM_012326789.1"/>
</dbReference>
<dbReference type="Proteomes" id="UP000006352">
    <property type="component" value="Unassembled WGS sequence"/>
</dbReference>
<organism evidence="2 3">
    <name type="scientific">Fibroporia radiculosa</name>
    <dbReference type="NCBI Taxonomy" id="599839"/>
    <lineage>
        <taxon>Eukaryota</taxon>
        <taxon>Fungi</taxon>
        <taxon>Dikarya</taxon>
        <taxon>Basidiomycota</taxon>
        <taxon>Agaricomycotina</taxon>
        <taxon>Agaricomycetes</taxon>
        <taxon>Polyporales</taxon>
        <taxon>Fibroporiaceae</taxon>
        <taxon>Fibroporia</taxon>
    </lineage>
</organism>
<name>J4IAH0_9APHY</name>
<proteinExistence type="predicted"/>
<evidence type="ECO:0000313" key="3">
    <source>
        <dbReference type="Proteomes" id="UP000006352"/>
    </source>
</evidence>
<dbReference type="InParanoid" id="J4IAH0"/>
<sequence length="313" mass="34438">MSTQSTSQSTSLFSMAHSKLRSALGGSVKDSCSLHRWVLLKNSMTRSHTPEAPPASEKADVPYVSRRDEDESREVEDEVNYMFPDPDALSLRPAGPGKSESQWLDSLLETLGGEDDDLDADGDAVVSISVCPVDDDDDDDEPLSPLYSPMSSSDDLAAQSSFFCNPHAIPVPYPIPYPPVCPSRSPVWLDMHSSSDSFLEAAPSLYHDPLPYYEVDDMEDLSVPDAIEDTSDDESDAPLTPFDHSTSSLAAVDPASVPLPPEQRRRSPSLLPQVYIDTDDAHFYPFELDPLPFHVDSPAETARVYRPPLYQEC</sequence>
<evidence type="ECO:0000313" key="2">
    <source>
        <dbReference type="EMBL" id="CCM02896.1"/>
    </source>
</evidence>
<feature type="compositionally biased region" description="Acidic residues" evidence="1">
    <location>
        <begin position="226"/>
        <end position="236"/>
    </location>
</feature>
<feature type="region of interest" description="Disordered" evidence="1">
    <location>
        <begin position="226"/>
        <end position="270"/>
    </location>
</feature>
<dbReference type="GeneID" id="24097807"/>
<dbReference type="EMBL" id="HE797095">
    <property type="protein sequence ID" value="CCM02896.1"/>
    <property type="molecule type" value="Genomic_DNA"/>
</dbReference>
<dbReference type="OrthoDB" id="3263748at2759"/>
<keyword evidence="3" id="KW-1185">Reference proteome</keyword>
<feature type="region of interest" description="Disordered" evidence="1">
    <location>
        <begin position="44"/>
        <end position="76"/>
    </location>
</feature>
<feature type="compositionally biased region" description="Basic and acidic residues" evidence="1">
    <location>
        <begin position="57"/>
        <end position="70"/>
    </location>
</feature>
<protein>
    <submittedName>
        <fullName evidence="2">Uncharacterized protein</fullName>
    </submittedName>
</protein>
<evidence type="ECO:0000256" key="1">
    <source>
        <dbReference type="SAM" id="MobiDB-lite"/>
    </source>
</evidence>
<gene>
    <name evidence="2" type="ORF">FIBRA_05010</name>
</gene>
<dbReference type="HOGENOM" id="CLU_940470_0_0_1"/>
<dbReference type="STRING" id="599839.J4IAH0"/>
<dbReference type="AlphaFoldDB" id="J4IAH0"/>
<accession>J4IAH0</accession>